<organism evidence="2 3">
    <name type="scientific">Crenichthys baileyi</name>
    <name type="common">White River springfish</name>
    <dbReference type="NCBI Taxonomy" id="28760"/>
    <lineage>
        <taxon>Eukaryota</taxon>
        <taxon>Metazoa</taxon>
        <taxon>Chordata</taxon>
        <taxon>Craniata</taxon>
        <taxon>Vertebrata</taxon>
        <taxon>Euteleostomi</taxon>
        <taxon>Actinopterygii</taxon>
        <taxon>Neopterygii</taxon>
        <taxon>Teleostei</taxon>
        <taxon>Neoteleostei</taxon>
        <taxon>Acanthomorphata</taxon>
        <taxon>Ovalentaria</taxon>
        <taxon>Atherinomorphae</taxon>
        <taxon>Cyprinodontiformes</taxon>
        <taxon>Goodeidae</taxon>
        <taxon>Crenichthys</taxon>
    </lineage>
</organism>
<keyword evidence="3" id="KW-1185">Reference proteome</keyword>
<dbReference type="AlphaFoldDB" id="A0AAV9RMZ9"/>
<protein>
    <submittedName>
        <fullName evidence="2">Uncharacterized protein</fullName>
    </submittedName>
</protein>
<keyword evidence="1" id="KW-1133">Transmembrane helix</keyword>
<gene>
    <name evidence="2" type="ORF">CRENBAI_007164</name>
</gene>
<evidence type="ECO:0000256" key="1">
    <source>
        <dbReference type="SAM" id="Phobius"/>
    </source>
</evidence>
<sequence length="124" mass="14067">MTAYHVVNADNWQIAFKLVNFEHLMEHCLFSDLPFIQFFKLFFFFAVLVAFIFLLSASELRGGEETIGAGTQTCDSLHRGLRPLNTGFVFYPCATAAPQPIIQFSHTLKLMSWAERLFIGDAVN</sequence>
<keyword evidence="1" id="KW-0812">Transmembrane</keyword>
<feature type="transmembrane region" description="Helical" evidence="1">
    <location>
        <begin position="35"/>
        <end position="55"/>
    </location>
</feature>
<reference evidence="2 3" key="1">
    <citation type="submission" date="2021-06" db="EMBL/GenBank/DDBJ databases">
        <authorList>
            <person name="Palmer J.M."/>
        </authorList>
    </citation>
    <scope>NUCLEOTIDE SEQUENCE [LARGE SCALE GENOMIC DNA]</scope>
    <source>
        <strain evidence="2 3">MEX-2019</strain>
        <tissue evidence="2">Muscle</tissue>
    </source>
</reference>
<evidence type="ECO:0000313" key="2">
    <source>
        <dbReference type="EMBL" id="KAK5610315.1"/>
    </source>
</evidence>
<proteinExistence type="predicted"/>
<comment type="caution">
    <text evidence="2">The sequence shown here is derived from an EMBL/GenBank/DDBJ whole genome shotgun (WGS) entry which is preliminary data.</text>
</comment>
<keyword evidence="1" id="KW-0472">Membrane</keyword>
<dbReference type="Proteomes" id="UP001311232">
    <property type="component" value="Unassembled WGS sequence"/>
</dbReference>
<dbReference type="EMBL" id="JAHHUM010001597">
    <property type="protein sequence ID" value="KAK5610315.1"/>
    <property type="molecule type" value="Genomic_DNA"/>
</dbReference>
<accession>A0AAV9RMZ9</accession>
<evidence type="ECO:0000313" key="3">
    <source>
        <dbReference type="Proteomes" id="UP001311232"/>
    </source>
</evidence>
<name>A0AAV9RMZ9_9TELE</name>